<keyword evidence="2" id="KW-0732">Signal</keyword>
<evidence type="ECO:0000256" key="1">
    <source>
        <dbReference type="SAM" id="MobiDB-lite"/>
    </source>
</evidence>
<keyword evidence="4" id="KW-1185">Reference proteome</keyword>
<name>A0A319BA88_ASPVC</name>
<dbReference type="AlphaFoldDB" id="A0A319BA88"/>
<accession>A0A319BA88</accession>
<dbReference type="GeneID" id="37216031"/>
<feature type="chain" id="PRO_5016364257" evidence="2">
    <location>
        <begin position="21"/>
        <end position="294"/>
    </location>
</feature>
<organism evidence="3 4">
    <name type="scientific">Aspergillus vadensis (strain CBS 113365 / IMI 142717 / IBT 24658)</name>
    <dbReference type="NCBI Taxonomy" id="1448311"/>
    <lineage>
        <taxon>Eukaryota</taxon>
        <taxon>Fungi</taxon>
        <taxon>Dikarya</taxon>
        <taxon>Ascomycota</taxon>
        <taxon>Pezizomycotina</taxon>
        <taxon>Eurotiomycetes</taxon>
        <taxon>Eurotiomycetidae</taxon>
        <taxon>Eurotiales</taxon>
        <taxon>Aspergillaceae</taxon>
        <taxon>Aspergillus</taxon>
        <taxon>Aspergillus subgen. Circumdati</taxon>
    </lineage>
</organism>
<sequence>MKLFNLFLLWCSVLSTHVLANNDAAPYELLHYYYVYKMEWDAGVEKTIAPGCATEYKKMCFFDQFASFLIEDRWNKVYLPTKADRTKTPGVGAAKRLSIKMPTSARYDLEKLLPSIKANAKDFPRVFETVLHSANKAIKTGKVKNDDVKQAVEWAQEVKDMRYEDVFEVEIKVLRDLLGDEAYGRYVVTGGGSSFDWDATLEGIDDDVDAKKLSDKDAKRLKEIIDNFPKTFNDRIATGHISDINHINIMRALETSITSLTGVIEESSSESDDASPESVPDDTCSNIEFAFDSE</sequence>
<dbReference type="EMBL" id="KZ821630">
    <property type="protein sequence ID" value="PYH67400.1"/>
    <property type="molecule type" value="Genomic_DNA"/>
</dbReference>
<evidence type="ECO:0000313" key="4">
    <source>
        <dbReference type="Proteomes" id="UP000248405"/>
    </source>
</evidence>
<gene>
    <name evidence="3" type="ORF">BO88DRAFT_465895</name>
</gene>
<evidence type="ECO:0000256" key="2">
    <source>
        <dbReference type="SAM" id="SignalP"/>
    </source>
</evidence>
<proteinExistence type="predicted"/>
<reference evidence="3" key="1">
    <citation type="submission" date="2016-12" db="EMBL/GenBank/DDBJ databases">
        <title>The genomes of Aspergillus section Nigri reveals drivers in fungal speciation.</title>
        <authorList>
            <consortium name="DOE Joint Genome Institute"/>
            <person name="Vesth T.C."/>
            <person name="Nybo J."/>
            <person name="Theobald S."/>
            <person name="Brandl J."/>
            <person name="Frisvad J.C."/>
            <person name="Nielsen K.F."/>
            <person name="Lyhne E.K."/>
            <person name="Kogle M.E."/>
            <person name="Kuo A."/>
            <person name="Riley R."/>
            <person name="Clum A."/>
            <person name="Nolan M."/>
            <person name="Lipzen A."/>
            <person name="Salamov A."/>
            <person name="Henrissat B."/>
            <person name="Wiebenga A."/>
            <person name="De Vries R.P."/>
            <person name="Grigoriev I.V."/>
            <person name="Mortensen U.H."/>
            <person name="Andersen M.R."/>
            <person name="Baker S.E."/>
        </authorList>
    </citation>
    <scope>NUCLEOTIDE SEQUENCE [LARGE SCALE GENOMIC DNA]</scope>
    <source>
        <strain evidence="3">CBS 113365</strain>
    </source>
</reference>
<feature type="region of interest" description="Disordered" evidence="1">
    <location>
        <begin position="265"/>
        <end position="285"/>
    </location>
</feature>
<evidence type="ECO:0000313" key="3">
    <source>
        <dbReference type="EMBL" id="PYH67400.1"/>
    </source>
</evidence>
<dbReference type="OrthoDB" id="4509548at2759"/>
<feature type="signal peptide" evidence="2">
    <location>
        <begin position="1"/>
        <end position="20"/>
    </location>
</feature>
<dbReference type="Proteomes" id="UP000248405">
    <property type="component" value="Unassembled WGS sequence"/>
</dbReference>
<protein>
    <submittedName>
        <fullName evidence="3">Uncharacterized protein</fullName>
    </submittedName>
</protein>
<dbReference type="RefSeq" id="XP_025561194.1">
    <property type="nucleotide sequence ID" value="XM_025711439.1"/>
</dbReference>